<gene>
    <name evidence="2" type="ORF">BT96DRAFT_994011</name>
</gene>
<feature type="compositionally biased region" description="Basic and acidic residues" evidence="1">
    <location>
        <begin position="7"/>
        <end position="22"/>
    </location>
</feature>
<feature type="compositionally biased region" description="Basic and acidic residues" evidence="1">
    <location>
        <begin position="104"/>
        <end position="113"/>
    </location>
</feature>
<reference evidence="2" key="1">
    <citation type="journal article" date="2019" name="Environ. Microbiol.">
        <title>Fungal ecological strategies reflected in gene transcription - a case study of two litter decomposers.</title>
        <authorList>
            <person name="Barbi F."/>
            <person name="Kohler A."/>
            <person name="Barry K."/>
            <person name="Baskaran P."/>
            <person name="Daum C."/>
            <person name="Fauchery L."/>
            <person name="Ihrmark K."/>
            <person name="Kuo A."/>
            <person name="LaButti K."/>
            <person name="Lipzen A."/>
            <person name="Morin E."/>
            <person name="Grigoriev I.V."/>
            <person name="Henrissat B."/>
            <person name="Lindahl B."/>
            <person name="Martin F."/>
        </authorList>
    </citation>
    <scope>NUCLEOTIDE SEQUENCE</scope>
    <source>
        <strain evidence="2">JB14</strain>
    </source>
</reference>
<sequence>MSAMGAMREEEREKLHVGERTKTQASVDANEGNTAAADLLLQSPPCPLKRTQTVVKPEPDEVTTTSRKKAKTVPNIMADAAISVSMSAKGTQSKRLRGQGGDVDIDKGDEVSGKKCKQATVVADIEEVDKEELPEPKPKKKKKKENSSAAPQKPVQQNKKASTSGPKSSSKCQSK</sequence>
<dbReference type="AlphaFoldDB" id="A0A6A4HP18"/>
<evidence type="ECO:0000256" key="1">
    <source>
        <dbReference type="SAM" id="MobiDB-lite"/>
    </source>
</evidence>
<feature type="region of interest" description="Disordered" evidence="1">
    <location>
        <begin position="1"/>
        <end position="29"/>
    </location>
</feature>
<name>A0A6A4HP18_9AGAR</name>
<evidence type="ECO:0000313" key="2">
    <source>
        <dbReference type="EMBL" id="KAE9399391.1"/>
    </source>
</evidence>
<evidence type="ECO:0000313" key="3">
    <source>
        <dbReference type="Proteomes" id="UP000799118"/>
    </source>
</evidence>
<dbReference type="EMBL" id="ML769470">
    <property type="protein sequence ID" value="KAE9399391.1"/>
    <property type="molecule type" value="Genomic_DNA"/>
</dbReference>
<protein>
    <submittedName>
        <fullName evidence="2">Uncharacterized protein</fullName>
    </submittedName>
</protein>
<keyword evidence="3" id="KW-1185">Reference proteome</keyword>
<dbReference type="Proteomes" id="UP000799118">
    <property type="component" value="Unassembled WGS sequence"/>
</dbReference>
<feature type="region of interest" description="Disordered" evidence="1">
    <location>
        <begin position="41"/>
        <end position="175"/>
    </location>
</feature>
<accession>A0A6A4HP18</accession>
<proteinExistence type="predicted"/>
<feature type="compositionally biased region" description="Polar residues" evidence="1">
    <location>
        <begin position="147"/>
        <end position="175"/>
    </location>
</feature>
<organism evidence="2 3">
    <name type="scientific">Gymnopus androsaceus JB14</name>
    <dbReference type="NCBI Taxonomy" id="1447944"/>
    <lineage>
        <taxon>Eukaryota</taxon>
        <taxon>Fungi</taxon>
        <taxon>Dikarya</taxon>
        <taxon>Basidiomycota</taxon>
        <taxon>Agaricomycotina</taxon>
        <taxon>Agaricomycetes</taxon>
        <taxon>Agaricomycetidae</taxon>
        <taxon>Agaricales</taxon>
        <taxon>Marasmiineae</taxon>
        <taxon>Omphalotaceae</taxon>
        <taxon>Gymnopus</taxon>
    </lineage>
</organism>